<organism evidence="2">
    <name type="scientific">Arundo donax</name>
    <name type="common">Giant reed</name>
    <name type="synonym">Donax arundinaceus</name>
    <dbReference type="NCBI Taxonomy" id="35708"/>
    <lineage>
        <taxon>Eukaryota</taxon>
        <taxon>Viridiplantae</taxon>
        <taxon>Streptophyta</taxon>
        <taxon>Embryophyta</taxon>
        <taxon>Tracheophyta</taxon>
        <taxon>Spermatophyta</taxon>
        <taxon>Magnoliopsida</taxon>
        <taxon>Liliopsida</taxon>
        <taxon>Poales</taxon>
        <taxon>Poaceae</taxon>
        <taxon>PACMAD clade</taxon>
        <taxon>Arundinoideae</taxon>
        <taxon>Arundineae</taxon>
        <taxon>Arundo</taxon>
    </lineage>
</organism>
<accession>A0A0A9F7I6</accession>
<reference evidence="2" key="2">
    <citation type="journal article" date="2015" name="Data Brief">
        <title>Shoot transcriptome of the giant reed, Arundo donax.</title>
        <authorList>
            <person name="Barrero R.A."/>
            <person name="Guerrero F.D."/>
            <person name="Moolhuijzen P."/>
            <person name="Goolsby J.A."/>
            <person name="Tidwell J."/>
            <person name="Bellgard S.E."/>
            <person name="Bellgard M.I."/>
        </authorList>
    </citation>
    <scope>NUCLEOTIDE SEQUENCE</scope>
    <source>
        <tissue evidence="2">Shoot tissue taken approximately 20 cm above the soil surface</tissue>
    </source>
</reference>
<dbReference type="EMBL" id="GBRH01193673">
    <property type="protein sequence ID" value="JAE04223.1"/>
    <property type="molecule type" value="Transcribed_RNA"/>
</dbReference>
<reference evidence="2" key="1">
    <citation type="submission" date="2014-09" db="EMBL/GenBank/DDBJ databases">
        <authorList>
            <person name="Magalhaes I.L.F."/>
            <person name="Oliveira U."/>
            <person name="Santos F.R."/>
            <person name="Vidigal T.H.D.A."/>
            <person name="Brescovit A.D."/>
            <person name="Santos A.J."/>
        </authorList>
    </citation>
    <scope>NUCLEOTIDE SEQUENCE</scope>
    <source>
        <tissue evidence="2">Shoot tissue taken approximately 20 cm above the soil surface</tissue>
    </source>
</reference>
<evidence type="ECO:0000313" key="2">
    <source>
        <dbReference type="EMBL" id="JAE04223.1"/>
    </source>
</evidence>
<evidence type="ECO:0000256" key="1">
    <source>
        <dbReference type="SAM" id="MobiDB-lite"/>
    </source>
</evidence>
<protein>
    <submittedName>
        <fullName evidence="2">Uncharacterized protein</fullName>
    </submittedName>
</protein>
<name>A0A0A9F7I6_ARUDO</name>
<proteinExistence type="predicted"/>
<dbReference type="AlphaFoldDB" id="A0A0A9F7I6"/>
<feature type="region of interest" description="Disordered" evidence="1">
    <location>
        <begin position="84"/>
        <end position="105"/>
    </location>
</feature>
<sequence length="105" mass="11581">MRPLDIDEGGRRPAASLAVESSCLLLPFVEFMPGPDLQLRGRRREEGALPVRGRRRQVSGEPHADGIYRWPLLPPRAVLSLSSFVSSSGESDWRGRGSRVTGGER</sequence>